<evidence type="ECO:0000313" key="9">
    <source>
        <dbReference type="Proteomes" id="UP000199421"/>
    </source>
</evidence>
<evidence type="ECO:0000256" key="5">
    <source>
        <dbReference type="ARBA" id="ARBA00023237"/>
    </source>
</evidence>
<feature type="domain" description="RagB/SusD" evidence="6">
    <location>
        <begin position="309"/>
        <end position="553"/>
    </location>
</feature>
<evidence type="ECO:0000259" key="7">
    <source>
        <dbReference type="Pfam" id="PF14322"/>
    </source>
</evidence>
<dbReference type="InterPro" id="IPR033985">
    <property type="entry name" value="SusD-like_N"/>
</dbReference>
<keyword evidence="3" id="KW-0732">Signal</keyword>
<dbReference type="GO" id="GO:0009279">
    <property type="term" value="C:cell outer membrane"/>
    <property type="evidence" value="ECO:0007669"/>
    <property type="project" value="UniProtKB-SubCell"/>
</dbReference>
<evidence type="ECO:0000256" key="4">
    <source>
        <dbReference type="ARBA" id="ARBA00023136"/>
    </source>
</evidence>
<dbReference type="Pfam" id="PF14322">
    <property type="entry name" value="SusD-like_3"/>
    <property type="match status" value="1"/>
</dbReference>
<keyword evidence="5" id="KW-0998">Cell outer membrane</keyword>
<name>A0A1H7QET6_OLID1</name>
<comment type="subcellular location">
    <subcellularLocation>
        <location evidence="1">Cell outer membrane</location>
    </subcellularLocation>
</comment>
<evidence type="ECO:0000313" key="8">
    <source>
        <dbReference type="EMBL" id="SEL45807.1"/>
    </source>
</evidence>
<dbReference type="STRING" id="407022.SAMN05661044_02547"/>
<keyword evidence="9" id="KW-1185">Reference proteome</keyword>
<organism evidence="8 9">
    <name type="scientific">Olivibacter domesticus</name>
    <name type="common">Pseudosphingobacterium domesticum</name>
    <dbReference type="NCBI Taxonomy" id="407022"/>
    <lineage>
        <taxon>Bacteria</taxon>
        <taxon>Pseudomonadati</taxon>
        <taxon>Bacteroidota</taxon>
        <taxon>Sphingobacteriia</taxon>
        <taxon>Sphingobacteriales</taxon>
        <taxon>Sphingobacteriaceae</taxon>
        <taxon>Olivibacter</taxon>
    </lineage>
</organism>
<dbReference type="SUPFAM" id="SSF48452">
    <property type="entry name" value="TPR-like"/>
    <property type="match status" value="1"/>
</dbReference>
<reference evidence="9" key="1">
    <citation type="submission" date="2016-10" db="EMBL/GenBank/DDBJ databases">
        <authorList>
            <person name="Varghese N."/>
            <person name="Submissions S."/>
        </authorList>
    </citation>
    <scope>NUCLEOTIDE SEQUENCE [LARGE SCALE GENOMIC DNA]</scope>
    <source>
        <strain evidence="9">DSM 18733</strain>
    </source>
</reference>
<sequence>MKFPTKYKAILFLTVLLATNLTSCKKVLDEENLSGITDETLYTTPKGFETLVNAAYSYQRWWYGKERGFNMGETGTDLWTNGAGDVYPDLTTYQNLQATNGALQEVWSNFYKAINVCNAGIARVGNSGMDEALQVQRTAEFRFLRAFYYYHIVETWGDIHLTTEETKGVITEANKTSVENIYTLIIDDLKFAIENLAPTTTEYGRVTTPAAEAFLARIYLTRGMNDEAASLAKKVIDNYGFSLLPNYADLWKMDNQQNSEVVYAVNYSANLNDNDKQDDNVYPDGDNRGSNSAHLLFIMKYDDQPGLIRSLEYGRPFNRYQPSRYLLYLFNEQIDSRFDASFQQVWLCNQPNASSRPPGMNVGDTAVFISKYAVPAAERATKNYTIYDDNDIYNTDGSSKNRLRYISMKKFMDNTRSSVNEAQSVRNAFVIRLAEMYLIVAEADFKLGNTIEAATYLNAIRERAANEGHKQEMDILASDVTLDFILEERAREFAGEQLRWFDLKRTGKLKENLQKYNPHANTYFRDYHLLRPIPQNQLDAVTNKSEFTQNPGYQ</sequence>
<evidence type="ECO:0000256" key="2">
    <source>
        <dbReference type="ARBA" id="ARBA00006275"/>
    </source>
</evidence>
<dbReference type="Proteomes" id="UP000199421">
    <property type="component" value="Unassembled WGS sequence"/>
</dbReference>
<keyword evidence="4" id="KW-0472">Membrane</keyword>
<evidence type="ECO:0000256" key="3">
    <source>
        <dbReference type="ARBA" id="ARBA00022729"/>
    </source>
</evidence>
<dbReference type="Pfam" id="PF07980">
    <property type="entry name" value="SusD_RagB"/>
    <property type="match status" value="1"/>
</dbReference>
<proteinExistence type="inferred from homology"/>
<feature type="domain" description="SusD-like N-terminal" evidence="7">
    <location>
        <begin position="91"/>
        <end position="220"/>
    </location>
</feature>
<comment type="similarity">
    <text evidence="2">Belongs to the SusD family.</text>
</comment>
<dbReference type="EMBL" id="FOAF01000002">
    <property type="protein sequence ID" value="SEL45807.1"/>
    <property type="molecule type" value="Genomic_DNA"/>
</dbReference>
<accession>A0A1H7QET6</accession>
<dbReference type="Gene3D" id="1.25.40.390">
    <property type="match status" value="1"/>
</dbReference>
<gene>
    <name evidence="8" type="ORF">SAMN05661044_02547</name>
</gene>
<dbReference type="InterPro" id="IPR011990">
    <property type="entry name" value="TPR-like_helical_dom_sf"/>
</dbReference>
<dbReference type="OrthoDB" id="5694214at2"/>
<dbReference type="InterPro" id="IPR012944">
    <property type="entry name" value="SusD_RagB_dom"/>
</dbReference>
<evidence type="ECO:0000256" key="1">
    <source>
        <dbReference type="ARBA" id="ARBA00004442"/>
    </source>
</evidence>
<dbReference type="AlphaFoldDB" id="A0A1H7QET6"/>
<evidence type="ECO:0000259" key="6">
    <source>
        <dbReference type="Pfam" id="PF07980"/>
    </source>
</evidence>
<dbReference type="RefSeq" id="WP_093324725.1">
    <property type="nucleotide sequence ID" value="NZ_FOAF01000002.1"/>
</dbReference>
<protein>
    <submittedName>
        <fullName evidence="8">Starch-binding associating with outer membrane</fullName>
    </submittedName>
</protein>